<organism evidence="1 2">
    <name type="scientific">Characodon lateralis</name>
    <dbReference type="NCBI Taxonomy" id="208331"/>
    <lineage>
        <taxon>Eukaryota</taxon>
        <taxon>Metazoa</taxon>
        <taxon>Chordata</taxon>
        <taxon>Craniata</taxon>
        <taxon>Vertebrata</taxon>
        <taxon>Euteleostomi</taxon>
        <taxon>Actinopterygii</taxon>
        <taxon>Neopterygii</taxon>
        <taxon>Teleostei</taxon>
        <taxon>Neoteleostei</taxon>
        <taxon>Acanthomorphata</taxon>
        <taxon>Ovalentaria</taxon>
        <taxon>Atherinomorphae</taxon>
        <taxon>Cyprinodontiformes</taxon>
        <taxon>Goodeidae</taxon>
        <taxon>Characodon</taxon>
    </lineage>
</organism>
<sequence>MGLRSGIFDVIKKCLTLSYLSHFVTDFAAWLESLSILRTHLCPSFIFLADVASLFPQNVFFYLVQSTCVLCRKTITQHGIAIPAHPTWDGVLRAASFSLFHHLKRW</sequence>
<evidence type="ECO:0000313" key="2">
    <source>
        <dbReference type="Proteomes" id="UP001352852"/>
    </source>
</evidence>
<name>A0ABU7CX14_9TELE</name>
<dbReference type="EMBL" id="JAHUTJ010005653">
    <property type="protein sequence ID" value="MED6266109.1"/>
    <property type="molecule type" value="Genomic_DNA"/>
</dbReference>
<proteinExistence type="predicted"/>
<protein>
    <submittedName>
        <fullName evidence="1">Uncharacterized protein</fullName>
    </submittedName>
</protein>
<accession>A0ABU7CX14</accession>
<evidence type="ECO:0000313" key="1">
    <source>
        <dbReference type="EMBL" id="MED6266109.1"/>
    </source>
</evidence>
<reference evidence="1 2" key="1">
    <citation type="submission" date="2021-06" db="EMBL/GenBank/DDBJ databases">
        <authorList>
            <person name="Palmer J.M."/>
        </authorList>
    </citation>
    <scope>NUCLEOTIDE SEQUENCE [LARGE SCALE GENOMIC DNA]</scope>
    <source>
        <strain evidence="1 2">CL_MEX2019</strain>
        <tissue evidence="1">Muscle</tissue>
    </source>
</reference>
<comment type="caution">
    <text evidence="1">The sequence shown here is derived from an EMBL/GenBank/DDBJ whole genome shotgun (WGS) entry which is preliminary data.</text>
</comment>
<dbReference type="Proteomes" id="UP001352852">
    <property type="component" value="Unassembled WGS sequence"/>
</dbReference>
<keyword evidence="2" id="KW-1185">Reference proteome</keyword>
<gene>
    <name evidence="1" type="ORF">CHARACLAT_032262</name>
</gene>